<gene>
    <name evidence="2" type="ORF">ESO86_09380</name>
</gene>
<dbReference type="OrthoDB" id="4981253at2"/>
<proteinExistence type="predicted"/>
<protein>
    <submittedName>
        <fullName evidence="2">Uncharacterized protein</fullName>
    </submittedName>
</protein>
<reference evidence="2 3" key="1">
    <citation type="submission" date="2019-01" db="EMBL/GenBank/DDBJ databases">
        <authorList>
            <person name="Li J."/>
        </authorList>
    </citation>
    <scope>NUCLEOTIDE SEQUENCE [LARGE SCALE GENOMIC DNA]</scope>
    <source>
        <strain evidence="2 3">CGMCC 4.7180</strain>
    </source>
</reference>
<evidence type="ECO:0000256" key="1">
    <source>
        <dbReference type="SAM" id="MobiDB-lite"/>
    </source>
</evidence>
<dbReference type="AlphaFoldDB" id="A0A4Q2JKK9"/>
<feature type="region of interest" description="Disordered" evidence="1">
    <location>
        <begin position="81"/>
        <end position="109"/>
    </location>
</feature>
<comment type="caution">
    <text evidence="2">The sequence shown here is derived from an EMBL/GenBank/DDBJ whole genome shotgun (WGS) entry which is preliminary data.</text>
</comment>
<name>A0A4Q2JKK9_9MICO</name>
<organism evidence="2 3">
    <name type="scientific">Agromyces binzhouensis</name>
    <dbReference type="NCBI Taxonomy" id="1817495"/>
    <lineage>
        <taxon>Bacteria</taxon>
        <taxon>Bacillati</taxon>
        <taxon>Actinomycetota</taxon>
        <taxon>Actinomycetes</taxon>
        <taxon>Micrococcales</taxon>
        <taxon>Microbacteriaceae</taxon>
        <taxon>Agromyces</taxon>
    </lineage>
</organism>
<dbReference type="Proteomes" id="UP000292881">
    <property type="component" value="Unassembled WGS sequence"/>
</dbReference>
<dbReference type="RefSeq" id="WP_129234658.1">
    <property type="nucleotide sequence ID" value="NZ_SDPL01000160.1"/>
</dbReference>
<dbReference type="EMBL" id="SDPL01000160">
    <property type="protein sequence ID" value="RXZ47099.1"/>
    <property type="molecule type" value="Genomic_DNA"/>
</dbReference>
<evidence type="ECO:0000313" key="3">
    <source>
        <dbReference type="Proteomes" id="UP000292881"/>
    </source>
</evidence>
<evidence type="ECO:0000313" key="2">
    <source>
        <dbReference type="EMBL" id="RXZ47099.1"/>
    </source>
</evidence>
<accession>A0A4Q2JKK9</accession>
<sequence length="109" mass="12309">MAREEAGHGDGNAFTRFFDRVDRVMTPAFESPRMAPEEPDDRSQSGEKPCPLCGHPMFEHHIDESTPNVLLECPTDVRLPEPAMSGPLNEFGMPASDERVEKLRRNERT</sequence>
<feature type="region of interest" description="Disordered" evidence="1">
    <location>
        <begin position="28"/>
        <end position="51"/>
    </location>
</feature>
<keyword evidence="3" id="KW-1185">Reference proteome</keyword>
<feature type="compositionally biased region" description="Basic and acidic residues" evidence="1">
    <location>
        <begin position="96"/>
        <end position="109"/>
    </location>
</feature>